<keyword evidence="3 6" id="KW-0812">Transmembrane</keyword>
<dbReference type="EMBL" id="CP036276">
    <property type="protein sequence ID" value="QDU47231.1"/>
    <property type="molecule type" value="Genomic_DNA"/>
</dbReference>
<comment type="subcellular location">
    <subcellularLocation>
        <location evidence="1">Membrane</location>
        <topology evidence="1">Multi-pass membrane protein</topology>
    </subcellularLocation>
</comment>
<evidence type="ECO:0000313" key="7">
    <source>
        <dbReference type="EMBL" id="QDU47231.1"/>
    </source>
</evidence>
<dbReference type="GO" id="GO:0005886">
    <property type="term" value="C:plasma membrane"/>
    <property type="evidence" value="ECO:0007669"/>
    <property type="project" value="TreeGrafter"/>
</dbReference>
<reference evidence="7 8" key="1">
    <citation type="submission" date="2019-02" db="EMBL/GenBank/DDBJ databases">
        <title>Deep-cultivation of Planctomycetes and their phenomic and genomic characterization uncovers novel biology.</title>
        <authorList>
            <person name="Wiegand S."/>
            <person name="Jogler M."/>
            <person name="Boedeker C."/>
            <person name="Pinto D."/>
            <person name="Vollmers J."/>
            <person name="Rivas-Marin E."/>
            <person name="Kohn T."/>
            <person name="Peeters S.H."/>
            <person name="Heuer A."/>
            <person name="Rast P."/>
            <person name="Oberbeckmann S."/>
            <person name="Bunk B."/>
            <person name="Jeske O."/>
            <person name="Meyerdierks A."/>
            <person name="Storesund J.E."/>
            <person name="Kallscheuer N."/>
            <person name="Luecker S."/>
            <person name="Lage O.M."/>
            <person name="Pohl T."/>
            <person name="Merkel B.J."/>
            <person name="Hornburger P."/>
            <person name="Mueller R.-W."/>
            <person name="Bruemmer F."/>
            <person name="Labrenz M."/>
            <person name="Spormann A.M."/>
            <person name="Op den Camp H."/>
            <person name="Overmann J."/>
            <person name="Amann R."/>
            <person name="Jetten M.S.M."/>
            <person name="Mascher T."/>
            <person name="Medema M.H."/>
            <person name="Devos D.P."/>
            <person name="Kaster A.-K."/>
            <person name="Ovreas L."/>
            <person name="Rohde M."/>
            <person name="Galperin M.Y."/>
            <person name="Jogler C."/>
        </authorList>
    </citation>
    <scope>NUCLEOTIDE SEQUENCE [LARGE SCALE GENOMIC DNA]</scope>
    <source>
        <strain evidence="7 8">Mal52</strain>
    </source>
</reference>
<dbReference type="Pfam" id="PF04241">
    <property type="entry name" value="DUF423"/>
    <property type="match status" value="1"/>
</dbReference>
<organism evidence="7 8">
    <name type="scientific">Symmachiella dynata</name>
    <dbReference type="NCBI Taxonomy" id="2527995"/>
    <lineage>
        <taxon>Bacteria</taxon>
        <taxon>Pseudomonadati</taxon>
        <taxon>Planctomycetota</taxon>
        <taxon>Planctomycetia</taxon>
        <taxon>Planctomycetales</taxon>
        <taxon>Planctomycetaceae</taxon>
        <taxon>Symmachiella</taxon>
    </lineage>
</organism>
<gene>
    <name evidence="7" type="ORF">Mal52_57590</name>
</gene>
<evidence type="ECO:0000256" key="2">
    <source>
        <dbReference type="ARBA" id="ARBA00009694"/>
    </source>
</evidence>
<protein>
    <recommendedName>
        <fullName evidence="9">DUF423 domain-containing protein</fullName>
    </recommendedName>
</protein>
<feature type="transmembrane region" description="Helical" evidence="6">
    <location>
        <begin position="117"/>
        <end position="140"/>
    </location>
</feature>
<accession>A0A517ZXL9</accession>
<evidence type="ECO:0000256" key="5">
    <source>
        <dbReference type="ARBA" id="ARBA00023136"/>
    </source>
</evidence>
<evidence type="ECO:0000256" key="6">
    <source>
        <dbReference type="SAM" id="Phobius"/>
    </source>
</evidence>
<evidence type="ECO:0000256" key="3">
    <source>
        <dbReference type="ARBA" id="ARBA00022692"/>
    </source>
</evidence>
<dbReference type="PANTHER" id="PTHR43461:SF1">
    <property type="entry name" value="TRANSMEMBRANE PROTEIN 256"/>
    <property type="match status" value="1"/>
</dbReference>
<keyword evidence="8" id="KW-1185">Reference proteome</keyword>
<evidence type="ECO:0000256" key="1">
    <source>
        <dbReference type="ARBA" id="ARBA00004141"/>
    </source>
</evidence>
<evidence type="ECO:0000313" key="8">
    <source>
        <dbReference type="Proteomes" id="UP000319383"/>
    </source>
</evidence>
<dbReference type="PANTHER" id="PTHR43461">
    <property type="entry name" value="TRANSMEMBRANE PROTEIN 256"/>
    <property type="match status" value="1"/>
</dbReference>
<comment type="similarity">
    <text evidence="2">Belongs to the UPF0382 family.</text>
</comment>
<dbReference type="InterPro" id="IPR006696">
    <property type="entry name" value="DUF423"/>
</dbReference>
<proteinExistence type="inferred from homology"/>
<dbReference type="KEGG" id="sdyn:Mal52_57590"/>
<feature type="transmembrane region" description="Helical" evidence="6">
    <location>
        <begin position="90"/>
        <end position="111"/>
    </location>
</feature>
<dbReference type="RefSeq" id="WP_145379969.1">
    <property type="nucleotide sequence ID" value="NZ_CP036276.1"/>
</dbReference>
<feature type="transmembrane region" description="Helical" evidence="6">
    <location>
        <begin position="7"/>
        <end position="26"/>
    </location>
</feature>
<name>A0A517ZXL9_9PLAN</name>
<dbReference type="AlphaFoldDB" id="A0A517ZXL9"/>
<keyword evidence="4 6" id="KW-1133">Transmembrane helix</keyword>
<sequence>MCCSKSWTWIGAVIAGLAVVMGAFGAHGVDGYFADKYADQTKELAGGEIPAAQKYLRDFNTAADYQMYHGLALLAVGLLSTMQPKRSLQIAGWSFVGGVVLFSGSLYVLTLTGNTKLGMITPIGGLLFLVGWVALAIGACPCGTTKVELNV</sequence>
<evidence type="ECO:0000256" key="4">
    <source>
        <dbReference type="ARBA" id="ARBA00022989"/>
    </source>
</evidence>
<dbReference type="Proteomes" id="UP000319383">
    <property type="component" value="Chromosome"/>
</dbReference>
<evidence type="ECO:0008006" key="9">
    <source>
        <dbReference type="Google" id="ProtNLM"/>
    </source>
</evidence>
<keyword evidence="5 6" id="KW-0472">Membrane</keyword>